<dbReference type="PANTHER" id="PTHR14150">
    <property type="entry name" value="U3 SMALL NUCLEOLAR RNA-ASSOCIATED PROTEIN 14"/>
    <property type="match status" value="1"/>
</dbReference>
<evidence type="ECO:0000313" key="6">
    <source>
        <dbReference type="EMBL" id="CAF1138170.1"/>
    </source>
</evidence>
<evidence type="ECO:0000256" key="1">
    <source>
        <dbReference type="ARBA" id="ARBA00004604"/>
    </source>
</evidence>
<feature type="compositionally biased region" description="Basic residues" evidence="5">
    <location>
        <begin position="662"/>
        <end position="672"/>
    </location>
</feature>
<feature type="region of interest" description="Disordered" evidence="5">
    <location>
        <begin position="1"/>
        <end position="30"/>
    </location>
</feature>
<feature type="compositionally biased region" description="Acidic residues" evidence="5">
    <location>
        <begin position="1"/>
        <end position="20"/>
    </location>
</feature>
<comment type="caution">
    <text evidence="6">The sequence shown here is derived from an EMBL/GenBank/DDBJ whole genome shotgun (WGS) entry which is preliminary data.</text>
</comment>
<keyword evidence="3" id="KW-0597">Phosphoprotein</keyword>
<feature type="compositionally biased region" description="Basic and acidic residues" evidence="5">
    <location>
        <begin position="635"/>
        <end position="644"/>
    </location>
</feature>
<evidence type="ECO:0000256" key="3">
    <source>
        <dbReference type="ARBA" id="ARBA00022553"/>
    </source>
</evidence>
<evidence type="ECO:0000256" key="4">
    <source>
        <dbReference type="ARBA" id="ARBA00023242"/>
    </source>
</evidence>
<dbReference type="Pfam" id="PF04615">
    <property type="entry name" value="Utp14"/>
    <property type="match status" value="2"/>
</dbReference>
<dbReference type="InterPro" id="IPR006709">
    <property type="entry name" value="SSU_processome_Utp14"/>
</dbReference>
<feature type="compositionally biased region" description="Basic and acidic residues" evidence="5">
    <location>
        <begin position="418"/>
        <end position="427"/>
    </location>
</feature>
<evidence type="ECO:0000256" key="2">
    <source>
        <dbReference type="ARBA" id="ARBA00007774"/>
    </source>
</evidence>
<evidence type="ECO:0000256" key="5">
    <source>
        <dbReference type="SAM" id="MobiDB-lite"/>
    </source>
</evidence>
<dbReference type="Proteomes" id="UP000663832">
    <property type="component" value="Unassembled WGS sequence"/>
</dbReference>
<dbReference type="GO" id="GO:0032040">
    <property type="term" value="C:small-subunit processome"/>
    <property type="evidence" value="ECO:0007669"/>
    <property type="project" value="InterPro"/>
</dbReference>
<keyword evidence="4" id="KW-0539">Nucleus</keyword>
<feature type="compositionally biased region" description="Basic and acidic residues" evidence="5">
    <location>
        <begin position="349"/>
        <end position="364"/>
    </location>
</feature>
<accession>A0A814RW50</accession>
<feature type="region of interest" description="Disordered" evidence="5">
    <location>
        <begin position="323"/>
        <end position="455"/>
    </location>
</feature>
<comment type="similarity">
    <text evidence="2">Belongs to the UTP14 family.</text>
</comment>
<feature type="compositionally biased region" description="Polar residues" evidence="5">
    <location>
        <begin position="645"/>
        <end position="656"/>
    </location>
</feature>
<protein>
    <submittedName>
        <fullName evidence="6">Uncharacterized protein</fullName>
    </submittedName>
</protein>
<feature type="compositionally biased region" description="Acidic residues" evidence="5">
    <location>
        <begin position="333"/>
        <end position="348"/>
    </location>
</feature>
<reference evidence="6" key="1">
    <citation type="submission" date="2021-02" db="EMBL/GenBank/DDBJ databases">
        <authorList>
            <person name="Nowell W R."/>
        </authorList>
    </citation>
    <scope>NUCLEOTIDE SEQUENCE</scope>
</reference>
<sequence length="672" mass="77541">MENDFIEEPILADDDDDDEEQSHGYKTKSKHDKLIDSIVHLGGKKRKVTLRTEPISNPNNLIASTQTSSASKKIKSHQLLSSLKKTSSLQVESLKKQLAKVNKHQSVLQQPLQKPQAEKAERIAAYNQEKKSLTKWDPIVEKHRTAETLNFPLQNGGVQFQTTQEFVGKFKPLSSLEKDIAAILQSSTNNIQPDSLLTQAEKKIISKMDLLEAKQKLDELKKMRALISYQQARLKRVGKIKSKKFRRLVRKDRQKQEEKALEKLSVENPDQFLERLEKLELRRIEERSTQRHKNSTKWAKEKRLLTKFNTKVRDDVEEQLKLGKQLSKKQAQDESDDDDDDDDEDDDEPLTKKSVVEIPKKKSTEIPLILAPSHSETEANPWLTTSAVLPASEYSKPGEVRNEDSSSSDSEEEEQEQGDEKVEDNENNHSQNESLENKSYGITQMKSSDHLNMPVTTKRVEITQPQQSNEQHHMNIQEAFADDDVLAEFEKEKTDIIERDRPKAIDLSLPGWGEWSGAGVPVNKRKKRKFLVPPKPAPPRRDVHLQHVIISEKADQKISEHRVSDLPFPFVNVDQFESLMQQPLGREWNPETAYRRLNQPKVRTRSGVRIEPLNKQDIFLKHNRSNQEQSPFDVKLTENNDQEKSLSNMENNSLFDNEQNQKKKLKRKKKQN</sequence>
<evidence type="ECO:0000313" key="7">
    <source>
        <dbReference type="Proteomes" id="UP000663832"/>
    </source>
</evidence>
<dbReference type="PANTHER" id="PTHR14150:SF12">
    <property type="entry name" value="U3 SMALL NUCLEOLAR RNA-ASSOCIATED PROTEIN 14 HOMOLOG A"/>
    <property type="match status" value="1"/>
</dbReference>
<organism evidence="6 7">
    <name type="scientific">Adineta steineri</name>
    <dbReference type="NCBI Taxonomy" id="433720"/>
    <lineage>
        <taxon>Eukaryota</taxon>
        <taxon>Metazoa</taxon>
        <taxon>Spiralia</taxon>
        <taxon>Gnathifera</taxon>
        <taxon>Rotifera</taxon>
        <taxon>Eurotatoria</taxon>
        <taxon>Bdelloidea</taxon>
        <taxon>Adinetida</taxon>
        <taxon>Adinetidae</taxon>
        <taxon>Adineta</taxon>
    </lineage>
</organism>
<proteinExistence type="inferred from homology"/>
<gene>
    <name evidence="6" type="ORF">QVE165_LOCUS22325</name>
</gene>
<feature type="region of interest" description="Disordered" evidence="5">
    <location>
        <begin position="622"/>
        <end position="672"/>
    </location>
</feature>
<keyword evidence="7" id="KW-1185">Reference proteome</keyword>
<dbReference type="GO" id="GO:0006364">
    <property type="term" value="P:rRNA processing"/>
    <property type="evidence" value="ECO:0007669"/>
    <property type="project" value="InterPro"/>
</dbReference>
<name>A0A814RW50_9BILA</name>
<dbReference type="EMBL" id="CAJNOM010000146">
    <property type="protein sequence ID" value="CAF1138170.1"/>
    <property type="molecule type" value="Genomic_DNA"/>
</dbReference>
<comment type="subcellular location">
    <subcellularLocation>
        <location evidence="1">Nucleus</location>
        <location evidence="1">Nucleolus</location>
    </subcellularLocation>
</comment>
<dbReference type="AlphaFoldDB" id="A0A814RW50"/>
<dbReference type="OrthoDB" id="277439at2759"/>